<dbReference type="GO" id="GO:0003676">
    <property type="term" value="F:nucleic acid binding"/>
    <property type="evidence" value="ECO:0007669"/>
    <property type="project" value="InterPro"/>
</dbReference>
<dbReference type="PANTHER" id="PTHR47723">
    <property type="entry name" value="OS05G0353850 PROTEIN"/>
    <property type="match status" value="1"/>
</dbReference>
<dbReference type="InterPro" id="IPR002156">
    <property type="entry name" value="RNaseH_domain"/>
</dbReference>
<evidence type="ECO:0000313" key="3">
    <source>
        <dbReference type="Proteomes" id="UP000828251"/>
    </source>
</evidence>
<dbReference type="Gene3D" id="3.30.420.10">
    <property type="entry name" value="Ribonuclease H-like superfamily/Ribonuclease H"/>
    <property type="match status" value="1"/>
</dbReference>
<dbReference type="PANTHER" id="PTHR47723:SF19">
    <property type="entry name" value="POLYNUCLEOTIDYL TRANSFERASE, RIBONUCLEASE H-LIKE SUPERFAMILY PROTEIN"/>
    <property type="match status" value="1"/>
</dbReference>
<accession>A0A9D3UAA7</accession>
<dbReference type="InterPro" id="IPR044730">
    <property type="entry name" value="RNase_H-like_dom_plant"/>
</dbReference>
<gene>
    <name evidence="2" type="ORF">J1N35_045011</name>
</gene>
<dbReference type="InterPro" id="IPR012337">
    <property type="entry name" value="RNaseH-like_sf"/>
</dbReference>
<dbReference type="OrthoDB" id="947756at2759"/>
<dbReference type="EMBL" id="JAIQCV010000013">
    <property type="protein sequence ID" value="KAH1032837.1"/>
    <property type="molecule type" value="Genomic_DNA"/>
</dbReference>
<dbReference type="AlphaFoldDB" id="A0A9D3UAA7"/>
<evidence type="ECO:0000313" key="2">
    <source>
        <dbReference type="EMBL" id="KAH1032837.1"/>
    </source>
</evidence>
<dbReference type="Pfam" id="PF13456">
    <property type="entry name" value="RVT_3"/>
    <property type="match status" value="1"/>
</dbReference>
<sequence>MSHSSQKWEKPPIGLIKINVDATMADDKIGIGVVAWDSDGFVIGGITTCKEEHRSVEWAELCALSALSEGINLAHTNCFVKINFETDCASIVKRVRKNHKDITIISHQVKEIFGLLNSFAETNIKWIRWSKNKAADHFSRLALVKNCNFFLELVYPSDIHNSVISDYS</sequence>
<comment type="caution">
    <text evidence="2">The sequence shown here is derived from an EMBL/GenBank/DDBJ whole genome shotgun (WGS) entry which is preliminary data.</text>
</comment>
<dbReference type="InterPro" id="IPR053151">
    <property type="entry name" value="RNase_H-like"/>
</dbReference>
<feature type="domain" description="RNase H type-1" evidence="1">
    <location>
        <begin position="19"/>
        <end position="140"/>
    </location>
</feature>
<dbReference type="InterPro" id="IPR036397">
    <property type="entry name" value="RNaseH_sf"/>
</dbReference>
<dbReference type="Proteomes" id="UP000828251">
    <property type="component" value="Unassembled WGS sequence"/>
</dbReference>
<name>A0A9D3UAA7_9ROSI</name>
<reference evidence="2 3" key="1">
    <citation type="journal article" date="2021" name="Plant Biotechnol. J.">
        <title>Multi-omics assisted identification of the key and species-specific regulatory components of drought-tolerant mechanisms in Gossypium stocksii.</title>
        <authorList>
            <person name="Yu D."/>
            <person name="Ke L."/>
            <person name="Zhang D."/>
            <person name="Wu Y."/>
            <person name="Sun Y."/>
            <person name="Mei J."/>
            <person name="Sun J."/>
            <person name="Sun Y."/>
        </authorList>
    </citation>
    <scope>NUCLEOTIDE SEQUENCE [LARGE SCALE GENOMIC DNA]</scope>
    <source>
        <strain evidence="3">cv. E1</strain>
        <tissue evidence="2">Leaf</tissue>
    </source>
</reference>
<organism evidence="2 3">
    <name type="scientific">Gossypium stocksii</name>
    <dbReference type="NCBI Taxonomy" id="47602"/>
    <lineage>
        <taxon>Eukaryota</taxon>
        <taxon>Viridiplantae</taxon>
        <taxon>Streptophyta</taxon>
        <taxon>Embryophyta</taxon>
        <taxon>Tracheophyta</taxon>
        <taxon>Spermatophyta</taxon>
        <taxon>Magnoliopsida</taxon>
        <taxon>eudicotyledons</taxon>
        <taxon>Gunneridae</taxon>
        <taxon>Pentapetalae</taxon>
        <taxon>rosids</taxon>
        <taxon>malvids</taxon>
        <taxon>Malvales</taxon>
        <taxon>Malvaceae</taxon>
        <taxon>Malvoideae</taxon>
        <taxon>Gossypium</taxon>
    </lineage>
</organism>
<protein>
    <recommendedName>
        <fullName evidence="1">RNase H type-1 domain-containing protein</fullName>
    </recommendedName>
</protein>
<dbReference type="GO" id="GO:0004523">
    <property type="term" value="F:RNA-DNA hybrid ribonuclease activity"/>
    <property type="evidence" value="ECO:0007669"/>
    <property type="project" value="InterPro"/>
</dbReference>
<proteinExistence type="predicted"/>
<keyword evidence="3" id="KW-1185">Reference proteome</keyword>
<dbReference type="CDD" id="cd06222">
    <property type="entry name" value="RNase_H_like"/>
    <property type="match status" value="1"/>
</dbReference>
<evidence type="ECO:0000259" key="1">
    <source>
        <dbReference type="Pfam" id="PF13456"/>
    </source>
</evidence>
<dbReference type="SUPFAM" id="SSF53098">
    <property type="entry name" value="Ribonuclease H-like"/>
    <property type="match status" value="1"/>
</dbReference>